<dbReference type="Proteomes" id="UP000652760">
    <property type="component" value="Unassembled WGS sequence"/>
</dbReference>
<evidence type="ECO:0000313" key="1">
    <source>
        <dbReference type="EMBL" id="MBK1837869.1"/>
    </source>
</evidence>
<dbReference type="EMBL" id="JAENHM010000030">
    <property type="protein sequence ID" value="MBK1837869.1"/>
    <property type="molecule type" value="Genomic_DNA"/>
</dbReference>
<protein>
    <submittedName>
        <fullName evidence="1">Alpha/beta hydrolase</fullName>
    </submittedName>
</protein>
<dbReference type="Gene3D" id="3.40.50.1820">
    <property type="entry name" value="alpha/beta hydrolase"/>
    <property type="match status" value="1"/>
</dbReference>
<gene>
    <name evidence="1" type="ORF">JHL17_10630</name>
</gene>
<organism evidence="1 2">
    <name type="scientific">Azospirillum endophyticum</name>
    <dbReference type="NCBI Taxonomy" id="2800326"/>
    <lineage>
        <taxon>Bacteria</taxon>
        <taxon>Pseudomonadati</taxon>
        <taxon>Pseudomonadota</taxon>
        <taxon>Alphaproteobacteria</taxon>
        <taxon>Rhodospirillales</taxon>
        <taxon>Azospirillaceae</taxon>
        <taxon>Azospirillum</taxon>
    </lineage>
</organism>
<keyword evidence="2" id="KW-1185">Reference proteome</keyword>
<dbReference type="SUPFAM" id="SSF53474">
    <property type="entry name" value="alpha/beta-Hydrolases"/>
    <property type="match status" value="1"/>
</dbReference>
<sequence length="233" mass="24326">MFFHTQPSAVRAGRAETARFPVNGLAVDGGNAWAGDRAADRAGDPSGRRVIFLHPGKGAWWRLLDQVPAGQEWLTVPAAAGAAILSPLLVERGGRRPVLVAGAMTAPLAIAAALDFPEQVGGVMIVDDVGAESPMRRRWNALAARFGRTSPAVRSGTLGELEAELPAVRLPVTLIQGSDPTGLFSLLEGGLTGCRTLTVVAVPDAAAIRPRTHAAELRGALLALVSAVERAQR</sequence>
<evidence type="ECO:0000313" key="2">
    <source>
        <dbReference type="Proteomes" id="UP000652760"/>
    </source>
</evidence>
<keyword evidence="1" id="KW-0378">Hydrolase</keyword>
<proteinExistence type="predicted"/>
<dbReference type="GO" id="GO:0016787">
    <property type="term" value="F:hydrolase activity"/>
    <property type="evidence" value="ECO:0007669"/>
    <property type="project" value="UniProtKB-KW"/>
</dbReference>
<reference evidence="2" key="1">
    <citation type="submission" date="2021-01" db="EMBL/GenBank/DDBJ databases">
        <title>Genome public.</title>
        <authorList>
            <person name="Liu C."/>
            <person name="Sun Q."/>
        </authorList>
    </citation>
    <scope>NUCLEOTIDE SEQUENCE [LARGE SCALE GENOMIC DNA]</scope>
    <source>
        <strain evidence="2">YIM B02556</strain>
    </source>
</reference>
<name>A0ABS1F374_9PROT</name>
<accession>A0ABS1F374</accession>
<dbReference type="InterPro" id="IPR029058">
    <property type="entry name" value="AB_hydrolase_fold"/>
</dbReference>
<comment type="caution">
    <text evidence="1">The sequence shown here is derived from an EMBL/GenBank/DDBJ whole genome shotgun (WGS) entry which is preliminary data.</text>
</comment>